<name>A0A9N9SRM1_DIABA</name>
<protein>
    <recommendedName>
        <fullName evidence="4">Peptidase S1 domain-containing protein</fullName>
    </recommendedName>
</protein>
<gene>
    <name evidence="5" type="ORF">DIABBA_LOCUS1949</name>
</gene>
<keyword evidence="1" id="KW-1015">Disulfide bond</keyword>
<dbReference type="OrthoDB" id="8440449at2759"/>
<evidence type="ECO:0000256" key="1">
    <source>
        <dbReference type="ARBA" id="ARBA00023157"/>
    </source>
</evidence>
<evidence type="ECO:0000256" key="3">
    <source>
        <dbReference type="SAM" id="SignalP"/>
    </source>
</evidence>
<keyword evidence="6" id="KW-1185">Reference proteome</keyword>
<dbReference type="SMART" id="SM00020">
    <property type="entry name" value="Tryp_SPc"/>
    <property type="match status" value="1"/>
</dbReference>
<dbReference type="PRINTS" id="PR00722">
    <property type="entry name" value="CHYMOTRYPSIN"/>
</dbReference>
<dbReference type="SUPFAM" id="SSF50494">
    <property type="entry name" value="Trypsin-like serine proteases"/>
    <property type="match status" value="1"/>
</dbReference>
<comment type="similarity">
    <text evidence="2">Belongs to the peptidase S1 family. CLIP subfamily.</text>
</comment>
<dbReference type="Pfam" id="PF00089">
    <property type="entry name" value="Trypsin"/>
    <property type="match status" value="1"/>
</dbReference>
<proteinExistence type="inferred from homology"/>
<dbReference type="PANTHER" id="PTHR24256">
    <property type="entry name" value="TRYPTASE-RELATED"/>
    <property type="match status" value="1"/>
</dbReference>
<keyword evidence="3" id="KW-0732">Signal</keyword>
<feature type="signal peptide" evidence="3">
    <location>
        <begin position="1"/>
        <end position="16"/>
    </location>
</feature>
<feature type="domain" description="Peptidase S1" evidence="4">
    <location>
        <begin position="22"/>
        <end position="252"/>
    </location>
</feature>
<dbReference type="GO" id="GO:0006508">
    <property type="term" value="P:proteolysis"/>
    <property type="evidence" value="ECO:0007669"/>
    <property type="project" value="InterPro"/>
</dbReference>
<organism evidence="5 6">
    <name type="scientific">Diabrotica balteata</name>
    <name type="common">Banded cucumber beetle</name>
    <dbReference type="NCBI Taxonomy" id="107213"/>
    <lineage>
        <taxon>Eukaryota</taxon>
        <taxon>Metazoa</taxon>
        <taxon>Ecdysozoa</taxon>
        <taxon>Arthropoda</taxon>
        <taxon>Hexapoda</taxon>
        <taxon>Insecta</taxon>
        <taxon>Pterygota</taxon>
        <taxon>Neoptera</taxon>
        <taxon>Endopterygota</taxon>
        <taxon>Coleoptera</taxon>
        <taxon>Polyphaga</taxon>
        <taxon>Cucujiformia</taxon>
        <taxon>Chrysomeloidea</taxon>
        <taxon>Chrysomelidae</taxon>
        <taxon>Galerucinae</taxon>
        <taxon>Diabroticina</taxon>
        <taxon>Diabroticites</taxon>
        <taxon>Diabrotica</taxon>
    </lineage>
</organism>
<accession>A0A9N9SRM1</accession>
<dbReference type="AlphaFoldDB" id="A0A9N9SRM1"/>
<dbReference type="InterPro" id="IPR009003">
    <property type="entry name" value="Peptidase_S1_PA"/>
</dbReference>
<evidence type="ECO:0000313" key="5">
    <source>
        <dbReference type="EMBL" id="CAG9827999.1"/>
    </source>
</evidence>
<dbReference type="Gene3D" id="2.40.10.10">
    <property type="entry name" value="Trypsin-like serine proteases"/>
    <property type="match status" value="1"/>
</dbReference>
<dbReference type="InterPro" id="IPR018114">
    <property type="entry name" value="TRYPSIN_HIS"/>
</dbReference>
<feature type="chain" id="PRO_5040479438" description="Peptidase S1 domain-containing protein" evidence="3">
    <location>
        <begin position="17"/>
        <end position="263"/>
    </location>
</feature>
<dbReference type="CDD" id="cd00190">
    <property type="entry name" value="Tryp_SPc"/>
    <property type="match status" value="1"/>
</dbReference>
<evidence type="ECO:0000313" key="6">
    <source>
        <dbReference type="Proteomes" id="UP001153709"/>
    </source>
</evidence>
<dbReference type="GO" id="GO:0004252">
    <property type="term" value="F:serine-type endopeptidase activity"/>
    <property type="evidence" value="ECO:0007669"/>
    <property type="project" value="InterPro"/>
</dbReference>
<dbReference type="InterPro" id="IPR043504">
    <property type="entry name" value="Peptidase_S1_PA_chymotrypsin"/>
</dbReference>
<evidence type="ECO:0000259" key="4">
    <source>
        <dbReference type="SMART" id="SM00020"/>
    </source>
</evidence>
<dbReference type="PROSITE" id="PS00134">
    <property type="entry name" value="TRYPSIN_HIS"/>
    <property type="match status" value="1"/>
</dbReference>
<dbReference type="InterPro" id="IPR001254">
    <property type="entry name" value="Trypsin_dom"/>
</dbReference>
<sequence>MILFTLLLSFAAALPAEQPNLDIVGGSYAVKGEFPYAAALTTKFAGNVSLVCGSSILSKSWILTAAHCVTYEDIFEVVVNAGIIDLYDEQAQARNIVNYRIHPNYEKNTAHGYDLVVVKVDPPFEFGEFVQPANMPEADSDPIDWRYLTIVGWGQVDDRTSGHLLKKVRVPLVDYDECMQTLEKENEPDAYKYNNTEVCTLSPGNGPCFGDGGGPLSQNSVLIGVVSWGTHLCAQNESIALYPKVSSFISWIQDNIDEELTFA</sequence>
<reference evidence="5" key="1">
    <citation type="submission" date="2022-01" db="EMBL/GenBank/DDBJ databases">
        <authorList>
            <person name="King R."/>
        </authorList>
    </citation>
    <scope>NUCLEOTIDE SEQUENCE</scope>
</reference>
<dbReference type="EMBL" id="OU898276">
    <property type="protein sequence ID" value="CAG9827999.1"/>
    <property type="molecule type" value="Genomic_DNA"/>
</dbReference>
<dbReference type="Proteomes" id="UP001153709">
    <property type="component" value="Chromosome 1"/>
</dbReference>
<dbReference type="FunFam" id="2.40.10.10:FF:000068">
    <property type="entry name" value="transmembrane protease serine 2"/>
    <property type="match status" value="1"/>
</dbReference>
<dbReference type="InterPro" id="IPR051487">
    <property type="entry name" value="Ser/Thr_Proteases_Immune/Dev"/>
</dbReference>
<dbReference type="InterPro" id="IPR001314">
    <property type="entry name" value="Peptidase_S1A"/>
</dbReference>
<evidence type="ECO:0000256" key="2">
    <source>
        <dbReference type="ARBA" id="ARBA00024195"/>
    </source>
</evidence>